<dbReference type="Pfam" id="PF05648">
    <property type="entry name" value="PEX11"/>
    <property type="match status" value="1"/>
</dbReference>
<protein>
    <submittedName>
        <fullName evidence="5">Uncharacterized protein</fullName>
    </submittedName>
</protein>
<name>A0AAJ0HFX6_9PEZI</name>
<dbReference type="EMBL" id="JAUIQD010000005">
    <property type="protein sequence ID" value="KAK3350072.1"/>
    <property type="molecule type" value="Genomic_DNA"/>
</dbReference>
<keyword evidence="3" id="KW-0576">Peroxisome</keyword>
<keyword evidence="6" id="KW-1185">Reference proteome</keyword>
<dbReference type="PANTHER" id="PTHR12652">
    <property type="entry name" value="PEROXISOMAL BIOGENESIS FACTOR 11"/>
    <property type="match status" value="1"/>
</dbReference>
<dbReference type="AlphaFoldDB" id="A0AAJ0HFX6"/>
<comment type="caution">
    <text evidence="5">The sequence shown here is derived from an EMBL/GenBank/DDBJ whole genome shotgun (WGS) entry which is preliminary data.</text>
</comment>
<keyword evidence="1" id="KW-0962">Peroxisome biogenesis</keyword>
<dbReference type="PANTHER" id="PTHR12652:SF23">
    <property type="entry name" value="MICROBODY (PEROXISOME) PROLIFERATION PROTEIN PEROXIN 11B (EUROFUNG)"/>
    <property type="match status" value="1"/>
</dbReference>
<dbReference type="InterPro" id="IPR008733">
    <property type="entry name" value="PEX11"/>
</dbReference>
<accession>A0AAJ0HFX6</accession>
<sequence>MASTFEQFVKFGTDASGLERTFRLLQSLTQILIFIAPARALLLHLLTFLPPTLAASEIPLPALQTLRTRFALGRRFFRVFRFLDAFGSAWALSRTAGVAGGSLEMWLDVSSRSFNGMYLLLETATFPEALGVDGLGVWGAETAAVLQVEGQRLWFFALVCAIGAGVMRVRRGEGGRRLVADVLDLAVPGAVVGWVAASPGTVGVLMLGSTWLTTVEVWERCGRDIGERREKERVVGDLQRRVRELEEQDLGREKGE</sequence>
<evidence type="ECO:0000313" key="6">
    <source>
        <dbReference type="Proteomes" id="UP001275084"/>
    </source>
</evidence>
<reference evidence="5" key="2">
    <citation type="submission" date="2023-06" db="EMBL/GenBank/DDBJ databases">
        <authorList>
            <consortium name="Lawrence Berkeley National Laboratory"/>
            <person name="Haridas S."/>
            <person name="Hensen N."/>
            <person name="Bonometti L."/>
            <person name="Westerberg I."/>
            <person name="Brannstrom I.O."/>
            <person name="Guillou S."/>
            <person name="Cros-Aarteil S."/>
            <person name="Calhoun S."/>
            <person name="Kuo A."/>
            <person name="Mondo S."/>
            <person name="Pangilinan J."/>
            <person name="Riley R."/>
            <person name="Labutti K."/>
            <person name="Andreopoulos B."/>
            <person name="Lipzen A."/>
            <person name="Chen C."/>
            <person name="Yanf M."/>
            <person name="Daum C."/>
            <person name="Ng V."/>
            <person name="Clum A."/>
            <person name="Steindorff A."/>
            <person name="Ohm R."/>
            <person name="Martin F."/>
            <person name="Silar P."/>
            <person name="Natvig D."/>
            <person name="Lalanne C."/>
            <person name="Gautier V."/>
            <person name="Ament-Velasquez S.L."/>
            <person name="Kruys A."/>
            <person name="Hutchinson M.I."/>
            <person name="Powell A.J."/>
            <person name="Barry K."/>
            <person name="Miller A.N."/>
            <person name="Grigoriev I.V."/>
            <person name="Debuchy R."/>
            <person name="Gladieux P."/>
            <person name="Thoren M.H."/>
            <person name="Johannesson H."/>
        </authorList>
    </citation>
    <scope>NUCLEOTIDE SEQUENCE</scope>
    <source>
        <strain evidence="5">CBS 955.72</strain>
    </source>
</reference>
<evidence type="ECO:0000256" key="4">
    <source>
        <dbReference type="ARBA" id="ARBA00046271"/>
    </source>
</evidence>
<evidence type="ECO:0000256" key="3">
    <source>
        <dbReference type="ARBA" id="ARBA00023140"/>
    </source>
</evidence>
<reference evidence="5" key="1">
    <citation type="journal article" date="2023" name="Mol. Phylogenet. Evol.">
        <title>Genome-scale phylogeny and comparative genomics of the fungal order Sordariales.</title>
        <authorList>
            <person name="Hensen N."/>
            <person name="Bonometti L."/>
            <person name="Westerberg I."/>
            <person name="Brannstrom I.O."/>
            <person name="Guillou S."/>
            <person name="Cros-Aarteil S."/>
            <person name="Calhoun S."/>
            <person name="Haridas S."/>
            <person name="Kuo A."/>
            <person name="Mondo S."/>
            <person name="Pangilinan J."/>
            <person name="Riley R."/>
            <person name="LaButti K."/>
            <person name="Andreopoulos B."/>
            <person name="Lipzen A."/>
            <person name="Chen C."/>
            <person name="Yan M."/>
            <person name="Daum C."/>
            <person name="Ng V."/>
            <person name="Clum A."/>
            <person name="Steindorff A."/>
            <person name="Ohm R.A."/>
            <person name="Martin F."/>
            <person name="Silar P."/>
            <person name="Natvig D.O."/>
            <person name="Lalanne C."/>
            <person name="Gautier V."/>
            <person name="Ament-Velasquez S.L."/>
            <person name="Kruys A."/>
            <person name="Hutchinson M.I."/>
            <person name="Powell A.J."/>
            <person name="Barry K."/>
            <person name="Miller A.N."/>
            <person name="Grigoriev I.V."/>
            <person name="Debuchy R."/>
            <person name="Gladieux P."/>
            <person name="Hiltunen Thoren M."/>
            <person name="Johannesson H."/>
        </authorList>
    </citation>
    <scope>NUCLEOTIDE SEQUENCE</scope>
    <source>
        <strain evidence="5">CBS 955.72</strain>
    </source>
</reference>
<keyword evidence="2" id="KW-0472">Membrane</keyword>
<evidence type="ECO:0000256" key="1">
    <source>
        <dbReference type="ARBA" id="ARBA00022593"/>
    </source>
</evidence>
<proteinExistence type="predicted"/>
<dbReference type="GO" id="GO:0016559">
    <property type="term" value="P:peroxisome fission"/>
    <property type="evidence" value="ECO:0007669"/>
    <property type="project" value="InterPro"/>
</dbReference>
<evidence type="ECO:0000256" key="2">
    <source>
        <dbReference type="ARBA" id="ARBA00023136"/>
    </source>
</evidence>
<evidence type="ECO:0000313" key="5">
    <source>
        <dbReference type="EMBL" id="KAK3350072.1"/>
    </source>
</evidence>
<dbReference type="Proteomes" id="UP001275084">
    <property type="component" value="Unassembled WGS sequence"/>
</dbReference>
<comment type="subcellular location">
    <subcellularLocation>
        <location evidence="4">Peroxisome membrane</location>
    </subcellularLocation>
</comment>
<dbReference type="GO" id="GO:0005778">
    <property type="term" value="C:peroxisomal membrane"/>
    <property type="evidence" value="ECO:0007669"/>
    <property type="project" value="UniProtKB-SubCell"/>
</dbReference>
<organism evidence="5 6">
    <name type="scientific">Lasiosphaeria hispida</name>
    <dbReference type="NCBI Taxonomy" id="260671"/>
    <lineage>
        <taxon>Eukaryota</taxon>
        <taxon>Fungi</taxon>
        <taxon>Dikarya</taxon>
        <taxon>Ascomycota</taxon>
        <taxon>Pezizomycotina</taxon>
        <taxon>Sordariomycetes</taxon>
        <taxon>Sordariomycetidae</taxon>
        <taxon>Sordariales</taxon>
        <taxon>Lasiosphaeriaceae</taxon>
        <taxon>Lasiosphaeria</taxon>
    </lineage>
</organism>
<gene>
    <name evidence="5" type="ORF">B0T25DRAFT_549720</name>
</gene>